<feature type="domain" description="Response regulatory" evidence="2">
    <location>
        <begin position="8"/>
        <end position="123"/>
    </location>
</feature>
<evidence type="ECO:0000259" key="2">
    <source>
        <dbReference type="PROSITE" id="PS50110"/>
    </source>
</evidence>
<dbReference type="Gene3D" id="3.40.50.2300">
    <property type="match status" value="1"/>
</dbReference>
<organism evidence="4 5">
    <name type="scientific">SAR324 cluster bacterium</name>
    <dbReference type="NCBI Taxonomy" id="2024889"/>
    <lineage>
        <taxon>Bacteria</taxon>
        <taxon>Deltaproteobacteria</taxon>
        <taxon>SAR324 cluster</taxon>
    </lineage>
</organism>
<accession>A0A2A4T571</accession>
<dbReference type="PROSITE" id="PS51832">
    <property type="entry name" value="HD_GYP"/>
    <property type="match status" value="1"/>
</dbReference>
<dbReference type="GO" id="GO:0000160">
    <property type="term" value="P:phosphorelay signal transduction system"/>
    <property type="evidence" value="ECO:0007669"/>
    <property type="project" value="InterPro"/>
</dbReference>
<dbReference type="EMBL" id="NVSR01000040">
    <property type="protein sequence ID" value="PCI28157.1"/>
    <property type="molecule type" value="Genomic_DNA"/>
</dbReference>
<evidence type="ECO:0000256" key="1">
    <source>
        <dbReference type="PROSITE-ProRule" id="PRU00169"/>
    </source>
</evidence>
<dbReference type="Gene3D" id="1.10.3210.10">
    <property type="entry name" value="Hypothetical protein af1432"/>
    <property type="match status" value="1"/>
</dbReference>
<dbReference type="AlphaFoldDB" id="A0A2A4T571"/>
<comment type="caution">
    <text evidence="4">The sequence shown here is derived from an EMBL/GenBank/DDBJ whole genome shotgun (WGS) entry which is preliminary data.</text>
</comment>
<dbReference type="PROSITE" id="PS50110">
    <property type="entry name" value="RESPONSE_REGULATORY"/>
    <property type="match status" value="1"/>
</dbReference>
<dbReference type="Pfam" id="PF13487">
    <property type="entry name" value="HD_5"/>
    <property type="match status" value="1"/>
</dbReference>
<dbReference type="InterPro" id="IPR011006">
    <property type="entry name" value="CheY-like_superfamily"/>
</dbReference>
<protein>
    <submittedName>
        <fullName evidence="4">Two-component system response regulator</fullName>
    </submittedName>
</protein>
<dbReference type="Proteomes" id="UP000218113">
    <property type="component" value="Unassembled WGS sequence"/>
</dbReference>
<proteinExistence type="predicted"/>
<dbReference type="InterPro" id="IPR003607">
    <property type="entry name" value="HD/PDEase_dom"/>
</dbReference>
<evidence type="ECO:0000313" key="4">
    <source>
        <dbReference type="EMBL" id="PCI28157.1"/>
    </source>
</evidence>
<sequence length="371" mass="42093">MSDINNSTILIVDDTPANLDILVSALGDKYQIIAATDGMAAIELAEEVIPDLILLDIMMPEMDGFEVCGHLKKNPLTSEIPIIFLTALDQLENKTKAFEIGAVDYITKPFQIAEVKARVKTQITLRLAQQALKNQNILLEEKVQERTKDLLESQRDLELTQKITINCMANLAESKDPETGEHIKRTRNYIKALALYLKDHPKYKDQLDDQIIENLYLTAPLHDIGKVGIPDSILLKPGKLTVEEFEEMKKHTLYGRNALRVARETLGRNSFLRFAEEITYSHHEKWDGSGYPEGLKGEQIPLSGRLMALADVYDALISKRVYKPAFPHEQAYQIIVEGKGRHFDPDIVEAFIELHEEFRHIASQFADSQEE</sequence>
<dbReference type="InterPro" id="IPR052020">
    <property type="entry name" value="Cyclic_di-GMP/3'3'-cGAMP_PDE"/>
</dbReference>
<gene>
    <name evidence="4" type="ORF">COB67_07040</name>
</gene>
<dbReference type="CDD" id="cd00077">
    <property type="entry name" value="HDc"/>
    <property type="match status" value="1"/>
</dbReference>
<feature type="domain" description="HD-GYP" evidence="3">
    <location>
        <begin position="157"/>
        <end position="367"/>
    </location>
</feature>
<dbReference type="InterPro" id="IPR001789">
    <property type="entry name" value="Sig_transdc_resp-reg_receiver"/>
</dbReference>
<evidence type="ECO:0000259" key="3">
    <source>
        <dbReference type="PROSITE" id="PS51832"/>
    </source>
</evidence>
<dbReference type="PANTHER" id="PTHR45228:SF5">
    <property type="entry name" value="CYCLIC DI-GMP PHOSPHODIESTERASE VC_1348-RELATED"/>
    <property type="match status" value="1"/>
</dbReference>
<dbReference type="SMART" id="SM00448">
    <property type="entry name" value="REC"/>
    <property type="match status" value="1"/>
</dbReference>
<name>A0A2A4T571_9DELT</name>
<dbReference type="SUPFAM" id="SSF109604">
    <property type="entry name" value="HD-domain/PDEase-like"/>
    <property type="match status" value="1"/>
</dbReference>
<keyword evidence="1" id="KW-0597">Phosphoprotein</keyword>
<dbReference type="PANTHER" id="PTHR45228">
    <property type="entry name" value="CYCLIC DI-GMP PHOSPHODIESTERASE TM_0186-RELATED"/>
    <property type="match status" value="1"/>
</dbReference>
<reference evidence="5" key="1">
    <citation type="submission" date="2017-08" db="EMBL/GenBank/DDBJ databases">
        <title>A dynamic microbial community with high functional redundancy inhabits the cold, oxic subseafloor aquifer.</title>
        <authorList>
            <person name="Tully B.J."/>
            <person name="Wheat C.G."/>
            <person name="Glazer B.T."/>
            <person name="Huber J.A."/>
        </authorList>
    </citation>
    <scope>NUCLEOTIDE SEQUENCE [LARGE SCALE GENOMIC DNA]</scope>
</reference>
<dbReference type="SUPFAM" id="SSF52172">
    <property type="entry name" value="CheY-like"/>
    <property type="match status" value="1"/>
</dbReference>
<dbReference type="SMART" id="SM00471">
    <property type="entry name" value="HDc"/>
    <property type="match status" value="1"/>
</dbReference>
<dbReference type="Pfam" id="PF00072">
    <property type="entry name" value="Response_reg"/>
    <property type="match status" value="1"/>
</dbReference>
<feature type="modified residue" description="4-aspartylphosphate" evidence="1">
    <location>
        <position position="56"/>
    </location>
</feature>
<dbReference type="InterPro" id="IPR037522">
    <property type="entry name" value="HD_GYP_dom"/>
</dbReference>
<evidence type="ECO:0000313" key="5">
    <source>
        <dbReference type="Proteomes" id="UP000218113"/>
    </source>
</evidence>
<dbReference type="CDD" id="cd19920">
    <property type="entry name" value="REC_PA4781-like"/>
    <property type="match status" value="1"/>
</dbReference>